<evidence type="ECO:0000313" key="3">
    <source>
        <dbReference type="Proteomes" id="UP000293360"/>
    </source>
</evidence>
<dbReference type="SUPFAM" id="SSF75005">
    <property type="entry name" value="Arabinanase/levansucrase/invertase"/>
    <property type="match status" value="1"/>
</dbReference>
<dbReference type="STRING" id="155417.A0A4Q4T0I2"/>
<dbReference type="InterPro" id="IPR050727">
    <property type="entry name" value="GH43_arabinanases"/>
</dbReference>
<evidence type="ECO:0000313" key="2">
    <source>
        <dbReference type="EMBL" id="RYO90517.1"/>
    </source>
</evidence>
<gene>
    <name evidence="2" type="ORF">DL764_008433</name>
</gene>
<evidence type="ECO:0008006" key="4">
    <source>
        <dbReference type="Google" id="ProtNLM"/>
    </source>
</evidence>
<dbReference type="Proteomes" id="UP000293360">
    <property type="component" value="Unassembled WGS sequence"/>
</dbReference>
<feature type="chain" id="PRO_5020763447" description="Glycosyl hydrolase family 32 N-terminal domain-containing protein" evidence="1">
    <location>
        <begin position="19"/>
        <end position="332"/>
    </location>
</feature>
<keyword evidence="3" id="KW-1185">Reference proteome</keyword>
<dbReference type="OrthoDB" id="19657at2759"/>
<dbReference type="CDD" id="cd08983">
    <property type="entry name" value="GH43_Bt3655-like"/>
    <property type="match status" value="1"/>
</dbReference>
<keyword evidence="1" id="KW-0732">Signal</keyword>
<dbReference type="Gene3D" id="2.115.10.20">
    <property type="entry name" value="Glycosyl hydrolase domain, family 43"/>
    <property type="match status" value="1"/>
</dbReference>
<comment type="caution">
    <text evidence="2">The sequence shown here is derived from an EMBL/GenBank/DDBJ whole genome shotgun (WGS) entry which is preliminary data.</text>
</comment>
<sequence>MRMLSLFIVAASAVLGSASPTTPRQGSSFVGYLVSTFSDPNPRVQWHLSEGNSATNFRFLNGGNAVLASTVGTRAVRDIYLTTNSARSEYFLIATDLDINAPGFSWDWATRQGSRGIVVWKSNNLVDWSGSSLRIVEADTAGMVWAPSAVWDDDTAQYYVFWASRHYASWDTGHTGVASLDSIRYATTKDFTSFSEPRDYLALPDTPLIDQEFQYLGAPGAWARFLKNETTLQVYQETTRNGLFGSWTRVPGYVRNEAPLEGPASFADNVIPGLYHLWLDNYQQYVPFETSDIRSPSWRSSNSGGFPSGLKHGSVTPLTREEYDAVAAAFPA</sequence>
<organism evidence="2 3">
    <name type="scientific">Monosporascus ibericus</name>
    <dbReference type="NCBI Taxonomy" id="155417"/>
    <lineage>
        <taxon>Eukaryota</taxon>
        <taxon>Fungi</taxon>
        <taxon>Dikarya</taxon>
        <taxon>Ascomycota</taxon>
        <taxon>Pezizomycotina</taxon>
        <taxon>Sordariomycetes</taxon>
        <taxon>Xylariomycetidae</taxon>
        <taxon>Xylariales</taxon>
        <taxon>Xylariales incertae sedis</taxon>
        <taxon>Monosporascus</taxon>
    </lineage>
</organism>
<dbReference type="PANTHER" id="PTHR43301">
    <property type="entry name" value="ARABINAN ENDO-1,5-ALPHA-L-ARABINOSIDASE"/>
    <property type="match status" value="1"/>
</dbReference>
<dbReference type="PANTHER" id="PTHR43301:SF8">
    <property type="entry name" value="ARABINOSIDASE-RELATED"/>
    <property type="match status" value="1"/>
</dbReference>
<evidence type="ECO:0000256" key="1">
    <source>
        <dbReference type="SAM" id="SignalP"/>
    </source>
</evidence>
<reference evidence="2 3" key="1">
    <citation type="submission" date="2018-06" db="EMBL/GenBank/DDBJ databases">
        <title>Complete Genomes of Monosporascus.</title>
        <authorList>
            <person name="Robinson A.J."/>
            <person name="Natvig D.O."/>
        </authorList>
    </citation>
    <scope>NUCLEOTIDE SEQUENCE [LARGE SCALE GENOMIC DNA]</scope>
    <source>
        <strain evidence="2 3">CBS 110550</strain>
    </source>
</reference>
<accession>A0A4Q4T0I2</accession>
<name>A0A4Q4T0I2_9PEZI</name>
<dbReference type="InterPro" id="IPR023296">
    <property type="entry name" value="Glyco_hydro_beta-prop_sf"/>
</dbReference>
<proteinExistence type="predicted"/>
<protein>
    <recommendedName>
        <fullName evidence="4">Glycosyl hydrolase family 32 N-terminal domain-containing protein</fullName>
    </recommendedName>
</protein>
<feature type="signal peptide" evidence="1">
    <location>
        <begin position="1"/>
        <end position="18"/>
    </location>
</feature>
<dbReference type="EMBL" id="QJNU01000658">
    <property type="protein sequence ID" value="RYO90517.1"/>
    <property type="molecule type" value="Genomic_DNA"/>
</dbReference>
<dbReference type="AlphaFoldDB" id="A0A4Q4T0I2"/>